<dbReference type="AlphaFoldDB" id="A0A8K0W193"/>
<comment type="caution">
    <text evidence="1">The sequence shown here is derived from an EMBL/GenBank/DDBJ whole genome shotgun (WGS) entry which is preliminary data.</text>
</comment>
<dbReference type="GO" id="GO:0016757">
    <property type="term" value="F:glycosyltransferase activity"/>
    <property type="evidence" value="ECO:0007669"/>
    <property type="project" value="InterPro"/>
</dbReference>
<evidence type="ECO:0000313" key="1">
    <source>
        <dbReference type="EMBL" id="KAH7090822.1"/>
    </source>
</evidence>
<dbReference type="Gene3D" id="3.90.550.20">
    <property type="match status" value="1"/>
</dbReference>
<dbReference type="InterPro" id="IPR008441">
    <property type="entry name" value="AfumC-like_glycosyl_Trfase"/>
</dbReference>
<protein>
    <recommendedName>
        <fullName evidence="3">Capsule polysaccharide biosynthesis protein</fullName>
    </recommendedName>
</protein>
<accession>A0A8K0W193</accession>
<name>A0A8K0W193_9PLEO</name>
<evidence type="ECO:0008006" key="3">
    <source>
        <dbReference type="Google" id="ProtNLM"/>
    </source>
</evidence>
<dbReference type="SUPFAM" id="SSF53448">
    <property type="entry name" value="Nucleotide-diphospho-sugar transferases"/>
    <property type="match status" value="1"/>
</dbReference>
<dbReference type="Pfam" id="PF05704">
    <property type="entry name" value="Caps_synth"/>
    <property type="match status" value="1"/>
</dbReference>
<dbReference type="Proteomes" id="UP000813461">
    <property type="component" value="Unassembled WGS sequence"/>
</dbReference>
<reference evidence="1" key="1">
    <citation type="journal article" date="2021" name="Nat. Commun.">
        <title>Genetic determinants of endophytism in the Arabidopsis root mycobiome.</title>
        <authorList>
            <person name="Mesny F."/>
            <person name="Miyauchi S."/>
            <person name="Thiergart T."/>
            <person name="Pickel B."/>
            <person name="Atanasova L."/>
            <person name="Karlsson M."/>
            <person name="Huettel B."/>
            <person name="Barry K.W."/>
            <person name="Haridas S."/>
            <person name="Chen C."/>
            <person name="Bauer D."/>
            <person name="Andreopoulos W."/>
            <person name="Pangilinan J."/>
            <person name="LaButti K."/>
            <person name="Riley R."/>
            <person name="Lipzen A."/>
            <person name="Clum A."/>
            <person name="Drula E."/>
            <person name="Henrissat B."/>
            <person name="Kohler A."/>
            <person name="Grigoriev I.V."/>
            <person name="Martin F.M."/>
            <person name="Hacquard S."/>
        </authorList>
    </citation>
    <scope>NUCLEOTIDE SEQUENCE</scope>
    <source>
        <strain evidence="1">MPI-SDFR-AT-0120</strain>
    </source>
</reference>
<sequence length="402" mass="45348">MEYPPIPHTAQLPVQKAAPPICLTPLPDVLTSPPPLVPNSKSVYAFWDKGIHNLYPNVLRNVVAWHHRLSHLGWNIYVFDVVPDSPLNITNFLDIADPNVVPDAFRDGTLSGEFKGQHLSDLIRFPLLLKYGGVYMDVGIMLFGDLEGLWTRHIMNPESPFDFAGFTFDLSQVSILSYLLISNANNPLVARAHHLLLKVWEGKTSTQGMHKDPLISHISFSNVPSEFDTNGDKAFSLESLLDYAIHMHVIRAAQSWVDEEDGWDGPQYVQDRCYVLSMMEYSHAHERLASWNGELLHRLFLLPLPRHGKDESEDQKLARQITEEVAGKAWCLKLGHEAVGKLSAFDSLGVCWRDKPGTDCVKGTYGGWLRWAEWNLGQNRLPDTVDIPMSKPSMKGRLLPRS</sequence>
<keyword evidence="2" id="KW-1185">Reference proteome</keyword>
<gene>
    <name evidence="1" type="ORF">FB567DRAFT_618422</name>
</gene>
<organism evidence="1 2">
    <name type="scientific">Paraphoma chrysanthemicola</name>
    <dbReference type="NCBI Taxonomy" id="798071"/>
    <lineage>
        <taxon>Eukaryota</taxon>
        <taxon>Fungi</taxon>
        <taxon>Dikarya</taxon>
        <taxon>Ascomycota</taxon>
        <taxon>Pezizomycotina</taxon>
        <taxon>Dothideomycetes</taxon>
        <taxon>Pleosporomycetidae</taxon>
        <taxon>Pleosporales</taxon>
        <taxon>Pleosporineae</taxon>
        <taxon>Phaeosphaeriaceae</taxon>
        <taxon>Paraphoma</taxon>
    </lineage>
</organism>
<dbReference type="OrthoDB" id="409543at2759"/>
<proteinExistence type="predicted"/>
<dbReference type="InterPro" id="IPR029044">
    <property type="entry name" value="Nucleotide-diphossugar_trans"/>
</dbReference>
<dbReference type="EMBL" id="JAGMVJ010000005">
    <property type="protein sequence ID" value="KAH7090822.1"/>
    <property type="molecule type" value="Genomic_DNA"/>
</dbReference>
<evidence type="ECO:0000313" key="2">
    <source>
        <dbReference type="Proteomes" id="UP000813461"/>
    </source>
</evidence>